<dbReference type="Proteomes" id="UP000248961">
    <property type="component" value="Unassembled WGS sequence"/>
</dbReference>
<dbReference type="VEuPathDB" id="FungiDB:BO97DRAFT_132823"/>
<dbReference type="RefSeq" id="XP_025555553.1">
    <property type="nucleotide sequence ID" value="XM_025690058.1"/>
</dbReference>
<proteinExistence type="predicted"/>
<dbReference type="GeneID" id="37194347"/>
<name>A0A395I9D8_ASPHC</name>
<dbReference type="EMBL" id="KZ824269">
    <property type="protein sequence ID" value="RAL16399.1"/>
    <property type="molecule type" value="Genomic_DNA"/>
</dbReference>
<protein>
    <submittedName>
        <fullName evidence="2">Uncharacterized protein</fullName>
    </submittedName>
</protein>
<keyword evidence="1" id="KW-0472">Membrane</keyword>
<organism evidence="2 3">
    <name type="scientific">Aspergillus homomorphus (strain CBS 101889)</name>
    <dbReference type="NCBI Taxonomy" id="1450537"/>
    <lineage>
        <taxon>Eukaryota</taxon>
        <taxon>Fungi</taxon>
        <taxon>Dikarya</taxon>
        <taxon>Ascomycota</taxon>
        <taxon>Pezizomycotina</taxon>
        <taxon>Eurotiomycetes</taxon>
        <taxon>Eurotiomycetidae</taxon>
        <taxon>Eurotiales</taxon>
        <taxon>Aspergillaceae</taxon>
        <taxon>Aspergillus</taxon>
        <taxon>Aspergillus subgen. Circumdati</taxon>
    </lineage>
</organism>
<dbReference type="AlphaFoldDB" id="A0A395I9D8"/>
<evidence type="ECO:0000313" key="3">
    <source>
        <dbReference type="Proteomes" id="UP000248961"/>
    </source>
</evidence>
<evidence type="ECO:0000313" key="2">
    <source>
        <dbReference type="EMBL" id="RAL16399.1"/>
    </source>
</evidence>
<keyword evidence="3" id="KW-1185">Reference proteome</keyword>
<evidence type="ECO:0000256" key="1">
    <source>
        <dbReference type="SAM" id="Phobius"/>
    </source>
</evidence>
<feature type="transmembrane region" description="Helical" evidence="1">
    <location>
        <begin position="32"/>
        <end position="52"/>
    </location>
</feature>
<sequence length="151" mass="17225">MSPVSPVPWMPVPMRGNSCHVKSGQIMSYHVISTPFFSINLALLSLFLIIICNHSPKQKGKRPEQKKKGKGVRVTLALECGELICWTDMLRWTSHPREPLSHRADPLFCLFLLCHDRFLTGIFSSSSSCSWSDYLFDKLGRWSVLFASFTY</sequence>
<reference evidence="2 3" key="1">
    <citation type="submission" date="2018-02" db="EMBL/GenBank/DDBJ databases">
        <title>The genomes of Aspergillus section Nigri reveals drivers in fungal speciation.</title>
        <authorList>
            <consortium name="DOE Joint Genome Institute"/>
            <person name="Vesth T.C."/>
            <person name="Nybo J."/>
            <person name="Theobald S."/>
            <person name="Brandl J."/>
            <person name="Frisvad J.C."/>
            <person name="Nielsen K.F."/>
            <person name="Lyhne E.K."/>
            <person name="Kogle M.E."/>
            <person name="Kuo A."/>
            <person name="Riley R."/>
            <person name="Clum A."/>
            <person name="Nolan M."/>
            <person name="Lipzen A."/>
            <person name="Salamov A."/>
            <person name="Henrissat B."/>
            <person name="Wiebenga A."/>
            <person name="De vries R.P."/>
            <person name="Grigoriev I.V."/>
            <person name="Mortensen U.H."/>
            <person name="Andersen M.R."/>
            <person name="Baker S.E."/>
        </authorList>
    </citation>
    <scope>NUCLEOTIDE SEQUENCE [LARGE SCALE GENOMIC DNA]</scope>
    <source>
        <strain evidence="2 3">CBS 101889</strain>
    </source>
</reference>
<keyword evidence="1" id="KW-0812">Transmembrane</keyword>
<keyword evidence="1" id="KW-1133">Transmembrane helix</keyword>
<accession>A0A395I9D8</accession>
<gene>
    <name evidence="2" type="ORF">BO97DRAFT_132823</name>
</gene>